<dbReference type="Pfam" id="PF00270">
    <property type="entry name" value="DEAD"/>
    <property type="match status" value="1"/>
</dbReference>
<feature type="domain" description="Helicase ATP-binding" evidence="1">
    <location>
        <begin position="44"/>
        <end position="279"/>
    </location>
</feature>
<reference evidence="2 3" key="1">
    <citation type="journal article" date="2013" name="Open Biol.">
        <title>Genomics and genetics of Sulfolobus islandicus LAL14/1, a model hyperthermophilic archaeon.</title>
        <authorList>
            <person name="Jaubert C."/>
            <person name="Danioux C."/>
            <person name="Oberto J."/>
            <person name="Cortez D."/>
            <person name="Bize A."/>
            <person name="Krupovic M."/>
            <person name="She Q."/>
            <person name="Forterre P."/>
            <person name="Prangishvili D."/>
            <person name="Sezonov G."/>
        </authorList>
    </citation>
    <scope>NUCLEOTIDE SEQUENCE [LARGE SCALE GENOMIC DNA]</scope>
    <source>
        <strain evidence="2">LAL14/1</strain>
    </source>
</reference>
<dbReference type="Proteomes" id="UP000013006">
    <property type="component" value="Chromosome"/>
</dbReference>
<dbReference type="EMBL" id="CP003928">
    <property type="protein sequence ID" value="AGJ62071.1"/>
    <property type="molecule type" value="Genomic_DNA"/>
</dbReference>
<dbReference type="SUPFAM" id="SSF52540">
    <property type="entry name" value="P-loop containing nucleoside triphosphate hydrolases"/>
    <property type="match status" value="1"/>
</dbReference>
<dbReference type="GO" id="GO:0140097">
    <property type="term" value="F:catalytic activity, acting on DNA"/>
    <property type="evidence" value="ECO:0007669"/>
    <property type="project" value="UniProtKB-ARBA"/>
</dbReference>
<dbReference type="GO" id="GO:0003677">
    <property type="term" value="F:DNA binding"/>
    <property type="evidence" value="ECO:0007669"/>
    <property type="project" value="TreeGrafter"/>
</dbReference>
<name>M9UC34_SACIS</name>
<accession>M9UC34</accession>
<sequence length="641" mass="73542">MPSNKLAKRGKEMSYVTTINDTYIEEGETIINGIKLRKFQEELFDSLGKYDRILLRAPTGSGKTFTLILGAIKSYIEGTLYPVVGIYPSRALVYDQARSVNETLTRMGLNKEGEKFTGRLYINGEDKGDFSIKIHVLTSEVKEIPKEFQFPTSPSIVFTVPEYPYMFMTGMNKQNVASQVLEASMKYNFEEAIKSLSLRRGEVRELLNYFSVFFNGYWFIDEFHLYSGIARNSMLTLVEMYEKFNSVVKGNKTIVFSSATPVPININKVLDVKTSEKGSKVRKRTRVIFHLAKGNPQEELVIHISEKKNADTKTAVIIDRVYYVAELCKKVNDAAVVWGLDKSFGNCRKVNKGLEKENFIIGNQAMSFGIDLDLDEGFIHAHDAETLIQRLGRFGRHGEGEAEVLVFIDAKAKVVDELRKIDKELNYDDFLNLINKIYERRVDDKLDEIFFSKIRHDVLIRAFSLIYAISQGEQVYNLVKSWYPQNVDSLKIRPAYEDYFYVFAYRPGNLKGQWCDGGSDELFSMIRNFKYREDGCFTNETLKESPGIIPRKTDNVKCSFMTFEEFNTKLGPRLVLKKQGYSILMGGMKEFKDSYVVLLTKDCVNWNNFSEMAKLVSTYENAIPIYKDDEMKVVIGLALFI</sequence>
<dbReference type="SMART" id="SM00487">
    <property type="entry name" value="DEXDc"/>
    <property type="match status" value="1"/>
</dbReference>
<proteinExistence type="predicted"/>
<protein>
    <submittedName>
        <fullName evidence="2">CRISPR-associated protein, Cas3', DEAD-like helicase</fullName>
    </submittedName>
</protein>
<dbReference type="GO" id="GO:0016887">
    <property type="term" value="F:ATP hydrolysis activity"/>
    <property type="evidence" value="ECO:0007669"/>
    <property type="project" value="TreeGrafter"/>
</dbReference>
<dbReference type="GO" id="GO:0120545">
    <property type="term" value="F:nucleic acid conformation isomerase activity"/>
    <property type="evidence" value="ECO:0007669"/>
    <property type="project" value="UniProtKB-ARBA"/>
</dbReference>
<dbReference type="Gene3D" id="3.40.50.300">
    <property type="entry name" value="P-loop containing nucleotide triphosphate hydrolases"/>
    <property type="match status" value="1"/>
</dbReference>
<dbReference type="InterPro" id="IPR014001">
    <property type="entry name" value="Helicase_ATP-bd"/>
</dbReference>
<dbReference type="InterPro" id="IPR011545">
    <property type="entry name" value="DEAD/DEAH_box_helicase_dom"/>
</dbReference>
<dbReference type="PANTHER" id="PTHR47962">
    <property type="entry name" value="ATP-DEPENDENT HELICASE LHR-RELATED-RELATED"/>
    <property type="match status" value="1"/>
</dbReference>
<gene>
    <name evidence="2" type="ORF">SiL_0606</name>
</gene>
<evidence type="ECO:0000259" key="1">
    <source>
        <dbReference type="PROSITE" id="PS51192"/>
    </source>
</evidence>
<dbReference type="HOGENOM" id="CLU_422514_0_0_2"/>
<evidence type="ECO:0000313" key="2">
    <source>
        <dbReference type="EMBL" id="AGJ62071.1"/>
    </source>
</evidence>
<dbReference type="AlphaFoldDB" id="M9UC34"/>
<dbReference type="PANTHER" id="PTHR47962:SF5">
    <property type="entry name" value="ATP-DEPENDENT HELICASE LHR-RELATED"/>
    <property type="match status" value="1"/>
</dbReference>
<dbReference type="GO" id="GO:0005524">
    <property type="term" value="F:ATP binding"/>
    <property type="evidence" value="ECO:0007669"/>
    <property type="project" value="InterPro"/>
</dbReference>
<dbReference type="InterPro" id="IPR027417">
    <property type="entry name" value="P-loop_NTPase"/>
</dbReference>
<dbReference type="PROSITE" id="PS51192">
    <property type="entry name" value="HELICASE_ATP_BIND_1"/>
    <property type="match status" value="1"/>
</dbReference>
<dbReference type="InterPro" id="IPR052511">
    <property type="entry name" value="ATP-dep_Helicase"/>
</dbReference>
<dbReference type="KEGG" id="sic:SiL_0606"/>
<evidence type="ECO:0000313" key="3">
    <source>
        <dbReference type="Proteomes" id="UP000013006"/>
    </source>
</evidence>
<organism>
    <name type="scientific">Saccharolobus islandicus LAL14/1</name>
    <dbReference type="NCBI Taxonomy" id="1241935"/>
    <lineage>
        <taxon>Archaea</taxon>
        <taxon>Thermoproteota</taxon>
        <taxon>Thermoprotei</taxon>
        <taxon>Sulfolobales</taxon>
        <taxon>Sulfolobaceae</taxon>
        <taxon>Saccharolobus</taxon>
    </lineage>
</organism>